<dbReference type="InterPro" id="IPR025048">
    <property type="entry name" value="DUF3987"/>
</dbReference>
<dbReference type="EMBL" id="JAUSQZ010000001">
    <property type="protein sequence ID" value="MDP9826765.1"/>
    <property type="molecule type" value="Genomic_DNA"/>
</dbReference>
<keyword evidence="3" id="KW-1185">Reference proteome</keyword>
<dbReference type="Proteomes" id="UP001235712">
    <property type="component" value="Unassembled WGS sequence"/>
</dbReference>
<sequence>MSVNAERPSAPHRRGPVRAVPDLDTPPQADHAGQADRVPPQWDGPPTPLSPARMLPPFPVDVFPAWVRDQVEAVTVFNQTPPDLAGCIALAALSTAAGGRAVVEVRAGWREPVNLFTVVALPPGSRKSPVFKALTGPILAAERALAEQVAHQIDESALMLRVAQANAEKLARTAEQGGHDAFADALGSAAEVRGITVPVIPRLVADDITPETATSLLAEQGGRLAVLSAEGGIFATIAGRYSGTPNLEVFLKGHAGDMMRVDRKGRDAEHITAPALTLGLAVQPDVLRDIAGMPGFRGRGLLGRILYSLPENTVGRRQIGPPAPTEQVLTAYSDRLCALVLTLAEWTDPAVLTLTPEAAQEVLRLETELEPRLAPGASLAHVTDWASKLIGATTRLAGLLHLAEHPDAWTHPVSLETMHGAARLGTYYLAHALAVFDLMGSDTQTDDARAVLDWITRTGTETFTRRDAFNALPRSRFPKATDLDAPLATLEDTGWIKQQEPPPGPRKGGRPPSPRYDVHPATHHTPGKQDQ</sequence>
<protein>
    <recommendedName>
        <fullName evidence="4">DUF3987 domain-containing protein</fullName>
    </recommendedName>
</protein>
<proteinExistence type="predicted"/>
<evidence type="ECO:0008006" key="4">
    <source>
        <dbReference type="Google" id="ProtNLM"/>
    </source>
</evidence>
<name>A0ABT9P256_9ACTN</name>
<feature type="compositionally biased region" description="Pro residues" evidence="1">
    <location>
        <begin position="42"/>
        <end position="51"/>
    </location>
</feature>
<organism evidence="2 3">
    <name type="scientific">Kineosporia succinea</name>
    <dbReference type="NCBI Taxonomy" id="84632"/>
    <lineage>
        <taxon>Bacteria</taxon>
        <taxon>Bacillati</taxon>
        <taxon>Actinomycetota</taxon>
        <taxon>Actinomycetes</taxon>
        <taxon>Kineosporiales</taxon>
        <taxon>Kineosporiaceae</taxon>
        <taxon>Kineosporia</taxon>
    </lineage>
</organism>
<evidence type="ECO:0000313" key="3">
    <source>
        <dbReference type="Proteomes" id="UP001235712"/>
    </source>
</evidence>
<feature type="compositionally biased region" description="Basic residues" evidence="1">
    <location>
        <begin position="521"/>
        <end position="531"/>
    </location>
</feature>
<accession>A0ABT9P256</accession>
<feature type="region of interest" description="Disordered" evidence="1">
    <location>
        <begin position="1"/>
        <end position="51"/>
    </location>
</feature>
<comment type="caution">
    <text evidence="2">The sequence shown here is derived from an EMBL/GenBank/DDBJ whole genome shotgun (WGS) entry which is preliminary data.</text>
</comment>
<reference evidence="2 3" key="1">
    <citation type="submission" date="2023-07" db="EMBL/GenBank/DDBJ databases">
        <title>Sequencing the genomes of 1000 actinobacteria strains.</title>
        <authorList>
            <person name="Klenk H.-P."/>
        </authorList>
    </citation>
    <scope>NUCLEOTIDE SEQUENCE [LARGE SCALE GENOMIC DNA]</scope>
    <source>
        <strain evidence="2 3">DSM 44388</strain>
    </source>
</reference>
<gene>
    <name evidence="2" type="ORF">J2S57_002514</name>
</gene>
<dbReference type="RefSeq" id="WP_307241923.1">
    <property type="nucleotide sequence ID" value="NZ_JAUSQZ010000001.1"/>
</dbReference>
<feature type="region of interest" description="Disordered" evidence="1">
    <location>
        <begin position="488"/>
        <end position="531"/>
    </location>
</feature>
<dbReference type="Pfam" id="PF13148">
    <property type="entry name" value="DUF3987"/>
    <property type="match status" value="1"/>
</dbReference>
<evidence type="ECO:0000313" key="2">
    <source>
        <dbReference type="EMBL" id="MDP9826765.1"/>
    </source>
</evidence>
<evidence type="ECO:0000256" key="1">
    <source>
        <dbReference type="SAM" id="MobiDB-lite"/>
    </source>
</evidence>